<dbReference type="RefSeq" id="WP_067210272.1">
    <property type="nucleotide sequence ID" value="NZ_FLOC01000013.1"/>
</dbReference>
<dbReference type="Proteomes" id="UP000092627">
    <property type="component" value="Unassembled WGS sequence"/>
</dbReference>
<reference evidence="1 2" key="1">
    <citation type="submission" date="2016-06" db="EMBL/GenBank/DDBJ databases">
        <authorList>
            <person name="Kjaerup R.B."/>
            <person name="Dalgaard T.S."/>
            <person name="Juul-Madsen H.R."/>
        </authorList>
    </citation>
    <scope>NUCLEOTIDE SEQUENCE [LARGE SCALE GENOMIC DNA]</scope>
    <source>
        <strain evidence="1 2">CECT 5080</strain>
    </source>
</reference>
<evidence type="ECO:0000313" key="2">
    <source>
        <dbReference type="Proteomes" id="UP000092627"/>
    </source>
</evidence>
<dbReference type="EMBL" id="FLOC01000013">
    <property type="protein sequence ID" value="SBS32624.1"/>
    <property type="molecule type" value="Genomic_DNA"/>
</dbReference>
<keyword evidence="2" id="KW-1185">Reference proteome</keyword>
<sequence length="100" mass="11202">MFGLNKMYREREQLYMRCQRARAQADEDRALAKQKTLDAVSSTKGLLVSFVLGLTTQCDAAQQAHRSVLKGVQNELLGVINQYLAARFQAPPESPSETKD</sequence>
<dbReference type="STRING" id="295068.MAQ5080_02307"/>
<proteinExistence type="predicted"/>
<name>A0A1A8TK18_9GAMM</name>
<dbReference type="AlphaFoldDB" id="A0A1A8TK18"/>
<protein>
    <submittedName>
        <fullName evidence="1">Uncharacterized protein</fullName>
    </submittedName>
</protein>
<accession>A0A1A8TK18</accession>
<organism evidence="1 2">
    <name type="scientific">Marinomonas aquimarina</name>
    <dbReference type="NCBI Taxonomy" id="295068"/>
    <lineage>
        <taxon>Bacteria</taxon>
        <taxon>Pseudomonadati</taxon>
        <taxon>Pseudomonadota</taxon>
        <taxon>Gammaproteobacteria</taxon>
        <taxon>Oceanospirillales</taxon>
        <taxon>Oceanospirillaceae</taxon>
        <taxon>Marinomonas</taxon>
    </lineage>
</organism>
<evidence type="ECO:0000313" key="1">
    <source>
        <dbReference type="EMBL" id="SBS32624.1"/>
    </source>
</evidence>
<gene>
    <name evidence="1" type="ORF">MAQ5080_02307</name>
</gene>
<dbReference type="OrthoDB" id="6106580at2"/>